<sequence length="269" mass="30077">MKAVTEDSRDSAAHPMDLSALLRSWRVDAGIKLQRSRPLPQKEVAEFMGVSERWYRSLEAGAAISLSGTTLNKLSEALLLGPDERMVLYGLALDGASVALVDEGGEAEEQFTLLRLVTAQTEFPAYLTDAAWNILGYNTMMAAWFPWVREPGANLMRWALADQRARVQILDWRSHAEVYVAMLRFARATASDQALENLINDILRDPECRQIWAQGPKVIAFRQGHRYKLALPHISPEPVSVVSQVLLPAYQHVLRYVVLLPQRGAEAAL</sequence>
<organism evidence="2 3">
    <name type="scientific">Streptomyces candidus</name>
    <dbReference type="NCBI Taxonomy" id="67283"/>
    <lineage>
        <taxon>Bacteria</taxon>
        <taxon>Bacillati</taxon>
        <taxon>Actinomycetota</taxon>
        <taxon>Actinomycetes</taxon>
        <taxon>Kitasatosporales</taxon>
        <taxon>Streptomycetaceae</taxon>
        <taxon>Streptomyces</taxon>
    </lineage>
</organism>
<dbReference type="PANTHER" id="PTHR35010">
    <property type="entry name" value="BLL4672 PROTEIN-RELATED"/>
    <property type="match status" value="1"/>
</dbReference>
<dbReference type="EMBL" id="JACHEM010000012">
    <property type="protein sequence ID" value="MBB6438048.1"/>
    <property type="molecule type" value="Genomic_DNA"/>
</dbReference>
<dbReference type="SUPFAM" id="SSF47413">
    <property type="entry name" value="lambda repressor-like DNA-binding domains"/>
    <property type="match status" value="1"/>
</dbReference>
<dbReference type="Pfam" id="PF17765">
    <property type="entry name" value="MLTR_LBD"/>
    <property type="match status" value="1"/>
</dbReference>
<dbReference type="Proteomes" id="UP000540423">
    <property type="component" value="Unassembled WGS sequence"/>
</dbReference>
<comment type="caution">
    <text evidence="2">The sequence shown here is derived from an EMBL/GenBank/DDBJ whole genome shotgun (WGS) entry which is preliminary data.</text>
</comment>
<dbReference type="AlphaFoldDB" id="A0A7X0HIE2"/>
<dbReference type="InterPro" id="IPR001387">
    <property type="entry name" value="Cro/C1-type_HTH"/>
</dbReference>
<dbReference type="SMART" id="SM00530">
    <property type="entry name" value="HTH_XRE"/>
    <property type="match status" value="1"/>
</dbReference>
<dbReference type="InterPro" id="IPR010982">
    <property type="entry name" value="Lambda_DNA-bd_dom_sf"/>
</dbReference>
<accession>A0A7X0HIE2</accession>
<name>A0A7X0HIE2_9ACTN</name>
<evidence type="ECO:0000313" key="3">
    <source>
        <dbReference type="Proteomes" id="UP000540423"/>
    </source>
</evidence>
<dbReference type="Gene3D" id="1.10.260.40">
    <property type="entry name" value="lambda repressor-like DNA-binding domains"/>
    <property type="match status" value="1"/>
</dbReference>
<dbReference type="PANTHER" id="PTHR35010:SF2">
    <property type="entry name" value="BLL4672 PROTEIN"/>
    <property type="match status" value="1"/>
</dbReference>
<dbReference type="Gene3D" id="3.30.450.180">
    <property type="match status" value="1"/>
</dbReference>
<evidence type="ECO:0000259" key="1">
    <source>
        <dbReference type="SMART" id="SM00530"/>
    </source>
</evidence>
<dbReference type="GO" id="GO:0003677">
    <property type="term" value="F:DNA binding"/>
    <property type="evidence" value="ECO:0007669"/>
    <property type="project" value="InterPro"/>
</dbReference>
<gene>
    <name evidence="2" type="ORF">HNQ79_004552</name>
</gene>
<dbReference type="RefSeq" id="WP_185033872.1">
    <property type="nucleotide sequence ID" value="NZ_BNBN01000003.1"/>
</dbReference>
<dbReference type="CDD" id="cd00093">
    <property type="entry name" value="HTH_XRE"/>
    <property type="match status" value="1"/>
</dbReference>
<keyword evidence="3" id="KW-1185">Reference proteome</keyword>
<protein>
    <submittedName>
        <fullName evidence="2">Transcriptional regulator with XRE-family HTH domain</fullName>
    </submittedName>
</protein>
<feature type="domain" description="HTH cro/C1-type" evidence="1">
    <location>
        <begin position="21"/>
        <end position="85"/>
    </location>
</feature>
<dbReference type="InterPro" id="IPR041413">
    <property type="entry name" value="MLTR_LBD"/>
</dbReference>
<reference evidence="2 3" key="1">
    <citation type="submission" date="2020-08" db="EMBL/GenBank/DDBJ databases">
        <title>Genomic Encyclopedia of Type Strains, Phase IV (KMG-IV): sequencing the most valuable type-strain genomes for metagenomic binning, comparative biology and taxonomic classification.</title>
        <authorList>
            <person name="Goeker M."/>
        </authorList>
    </citation>
    <scope>NUCLEOTIDE SEQUENCE [LARGE SCALE GENOMIC DNA]</scope>
    <source>
        <strain evidence="2 3">DSM 40141</strain>
    </source>
</reference>
<proteinExistence type="predicted"/>
<evidence type="ECO:0000313" key="2">
    <source>
        <dbReference type="EMBL" id="MBB6438048.1"/>
    </source>
</evidence>